<dbReference type="AlphaFoldDB" id="A0A5R9QDY7"/>
<feature type="transmembrane region" description="Helical" evidence="1">
    <location>
        <begin position="129"/>
        <end position="149"/>
    </location>
</feature>
<dbReference type="InterPro" id="IPR009476">
    <property type="entry name" value="DUF1097"/>
</dbReference>
<keyword evidence="3" id="KW-1185">Reference proteome</keyword>
<feature type="transmembrane region" description="Helical" evidence="1">
    <location>
        <begin position="20"/>
        <end position="44"/>
    </location>
</feature>
<evidence type="ECO:0000313" key="3">
    <source>
        <dbReference type="Proteomes" id="UP000306753"/>
    </source>
</evidence>
<sequence length="168" mass="17286">MTLTIPDHFKLTLGESAVAALAASFCALIVELPIWAMFIGWISFFTRAPGARQGAINLACTLAGLALGMAAGAATAALSPTLGPLTVMPVVFVVAVLVLSTRRLAVFNNLLAFFLGLVSYFASHLPPTLLTFGELGGAATLGAVAGLLASRLHVLWGAHSQAVSEGRP</sequence>
<keyword evidence="1" id="KW-0472">Membrane</keyword>
<evidence type="ECO:0000256" key="1">
    <source>
        <dbReference type="SAM" id="Phobius"/>
    </source>
</evidence>
<accession>A0A5R9QDY7</accession>
<reference evidence="2 3" key="1">
    <citation type="journal article" date="2017" name="Eur. J. Clin. Microbiol. Infect. Dis.">
        <title>Uncommonly isolated clinical Pseudomonas: identification and phylogenetic assignation.</title>
        <authorList>
            <person name="Mulet M."/>
            <person name="Gomila M."/>
            <person name="Ramirez A."/>
            <person name="Cardew S."/>
            <person name="Moore E.R."/>
            <person name="Lalucat J."/>
            <person name="Garcia-Valdes E."/>
        </authorList>
    </citation>
    <scope>NUCLEOTIDE SEQUENCE [LARGE SCALE GENOMIC DNA]</scope>
    <source>
        <strain evidence="2 3">SD129</strain>
    </source>
</reference>
<feature type="transmembrane region" description="Helical" evidence="1">
    <location>
        <begin position="106"/>
        <end position="123"/>
    </location>
</feature>
<organism evidence="2 3">
    <name type="scientific">Stutzerimonas nosocomialis</name>
    <dbReference type="NCBI Taxonomy" id="1056496"/>
    <lineage>
        <taxon>Bacteria</taxon>
        <taxon>Pseudomonadati</taxon>
        <taxon>Pseudomonadota</taxon>
        <taxon>Gammaproteobacteria</taxon>
        <taxon>Pseudomonadales</taxon>
        <taxon>Pseudomonadaceae</taxon>
        <taxon>Stutzerimonas</taxon>
    </lineage>
</organism>
<dbReference type="RefSeq" id="WP_138411934.1">
    <property type="nucleotide sequence ID" value="NZ_QLAF01000005.1"/>
</dbReference>
<name>A0A5R9QDY7_9GAMM</name>
<evidence type="ECO:0000313" key="2">
    <source>
        <dbReference type="EMBL" id="TLX63150.1"/>
    </source>
</evidence>
<comment type="caution">
    <text evidence="2">The sequence shown here is derived from an EMBL/GenBank/DDBJ whole genome shotgun (WGS) entry which is preliminary data.</text>
</comment>
<feature type="transmembrane region" description="Helical" evidence="1">
    <location>
        <begin position="56"/>
        <end position="76"/>
    </location>
</feature>
<dbReference type="Proteomes" id="UP000306753">
    <property type="component" value="Unassembled WGS sequence"/>
</dbReference>
<protein>
    <submittedName>
        <fullName evidence="2">DUF1097 domain-containing protein</fullName>
    </submittedName>
</protein>
<dbReference type="EMBL" id="QLAG01000014">
    <property type="protein sequence ID" value="TLX63150.1"/>
    <property type="molecule type" value="Genomic_DNA"/>
</dbReference>
<keyword evidence="1" id="KW-1133">Transmembrane helix</keyword>
<gene>
    <name evidence="2" type="ORF">DN820_12810</name>
</gene>
<keyword evidence="1" id="KW-0812">Transmembrane</keyword>
<feature type="transmembrane region" description="Helical" evidence="1">
    <location>
        <begin position="82"/>
        <end position="99"/>
    </location>
</feature>
<dbReference type="Pfam" id="PF06496">
    <property type="entry name" value="DUF1097"/>
    <property type="match status" value="1"/>
</dbReference>
<proteinExistence type="predicted"/>